<sequence length="169" mass="19522">MQGQLSEFANEVLNEARDEVPDPESELQVANTKLSEAERQLVAEKSKVSELEEKLHEQEQLLSAAHAEMDMIADRHKTMISARDDELKKLKTELERLQLTAWHSSDVDIKHLEQTILDLQREVAHWKSLVDMEPTKLDSARADQTSGFGELGRRSKNQFERIKWRFDKG</sequence>
<protein>
    <submittedName>
        <fullName evidence="2">Uncharacterized protein</fullName>
    </submittedName>
</protein>
<accession>A0A0D8Y8K9</accession>
<evidence type="ECO:0000256" key="1">
    <source>
        <dbReference type="SAM" id="Coils"/>
    </source>
</evidence>
<dbReference type="Proteomes" id="UP000053766">
    <property type="component" value="Unassembled WGS sequence"/>
</dbReference>
<evidence type="ECO:0000313" key="2">
    <source>
        <dbReference type="EMBL" id="KJH52547.1"/>
    </source>
</evidence>
<reference evidence="2 3" key="1">
    <citation type="submission" date="2013-11" db="EMBL/GenBank/DDBJ databases">
        <title>Draft genome of the bovine lungworm Dictyocaulus viviparus.</title>
        <authorList>
            <person name="Mitreva M."/>
        </authorList>
    </citation>
    <scope>NUCLEOTIDE SEQUENCE [LARGE SCALE GENOMIC DNA]</scope>
    <source>
        <strain evidence="2 3">HannoverDv2000</strain>
    </source>
</reference>
<gene>
    <name evidence="2" type="ORF">DICVIV_01257</name>
</gene>
<evidence type="ECO:0000313" key="3">
    <source>
        <dbReference type="Proteomes" id="UP000053766"/>
    </source>
</evidence>
<keyword evidence="1" id="KW-0175">Coiled coil</keyword>
<dbReference type="EMBL" id="KN716163">
    <property type="protein sequence ID" value="KJH52547.1"/>
    <property type="molecule type" value="Genomic_DNA"/>
</dbReference>
<dbReference type="OrthoDB" id="425925at2759"/>
<organism evidence="2 3">
    <name type="scientific">Dictyocaulus viviparus</name>
    <name type="common">Bovine lungworm</name>
    <dbReference type="NCBI Taxonomy" id="29172"/>
    <lineage>
        <taxon>Eukaryota</taxon>
        <taxon>Metazoa</taxon>
        <taxon>Ecdysozoa</taxon>
        <taxon>Nematoda</taxon>
        <taxon>Chromadorea</taxon>
        <taxon>Rhabditida</taxon>
        <taxon>Rhabditina</taxon>
        <taxon>Rhabditomorpha</taxon>
        <taxon>Strongyloidea</taxon>
        <taxon>Metastrongylidae</taxon>
        <taxon>Dictyocaulus</taxon>
    </lineage>
</organism>
<proteinExistence type="predicted"/>
<name>A0A0D8Y8K9_DICVI</name>
<dbReference type="Gene3D" id="1.10.287.1490">
    <property type="match status" value="1"/>
</dbReference>
<keyword evidence="3" id="KW-1185">Reference proteome</keyword>
<feature type="coiled-coil region" evidence="1">
    <location>
        <begin position="27"/>
        <end position="129"/>
    </location>
</feature>
<dbReference type="AlphaFoldDB" id="A0A0D8Y8K9"/>
<reference evidence="3" key="2">
    <citation type="journal article" date="2016" name="Sci. Rep.">
        <title>Dictyocaulus viviparus genome, variome and transcriptome elucidate lungworm biology and support future intervention.</title>
        <authorList>
            <person name="McNulty S.N."/>
            <person name="Strube C."/>
            <person name="Rosa B.A."/>
            <person name="Martin J.C."/>
            <person name="Tyagi R."/>
            <person name="Choi Y.J."/>
            <person name="Wang Q."/>
            <person name="Hallsworth Pepin K."/>
            <person name="Zhang X."/>
            <person name="Ozersky P."/>
            <person name="Wilson R.K."/>
            <person name="Sternberg P.W."/>
            <person name="Gasser R.B."/>
            <person name="Mitreva M."/>
        </authorList>
    </citation>
    <scope>NUCLEOTIDE SEQUENCE [LARGE SCALE GENOMIC DNA]</scope>
    <source>
        <strain evidence="3">HannoverDv2000</strain>
    </source>
</reference>